<protein>
    <submittedName>
        <fullName evidence="2">BtpA/SgcQ family protein</fullName>
    </submittedName>
</protein>
<dbReference type="InterPro" id="IPR011060">
    <property type="entry name" value="RibuloseP-bd_barrel"/>
</dbReference>
<evidence type="ECO:0000313" key="2">
    <source>
        <dbReference type="EMBL" id="MBZ5753267.1"/>
    </source>
</evidence>
<dbReference type="RefSeq" id="WP_224141697.1">
    <property type="nucleotide sequence ID" value="NZ_JAIQUM010000097.1"/>
</dbReference>
<dbReference type="PIRSF" id="PIRSF005956">
    <property type="entry name" value="BtpA"/>
    <property type="match status" value="1"/>
</dbReference>
<evidence type="ECO:0000256" key="1">
    <source>
        <dbReference type="ARBA" id="ARBA00006007"/>
    </source>
</evidence>
<dbReference type="SUPFAM" id="SSF51366">
    <property type="entry name" value="Ribulose-phoshate binding barrel"/>
    <property type="match status" value="1"/>
</dbReference>
<comment type="similarity">
    <text evidence="1">Belongs to the BtpA family.</text>
</comment>
<sequence length="277" mass="30717">MTWLKDVVGTEKAIIAMCHLLPLPGDPYFNKEKGMEYVVEMARKDLQALQEGGVDAVMFSNEFSMPYLTDVKTETVAAMARIIGELMSEINVPFGVNVLWDAQKSLDLAAATGAKFVREIFTGVYASDFGTWNTNVGETIRHQYRIGAENVKLLFNIVPEAAKYLADRDLESIAKSTVFNNRPDALCVSGLTAGAQTDKNLLRKVKNQATETVVFANTGVTMNNFEEQLSIADGAVVGTAFKYDGKFENHVDPKRVKEFMDKVKAFRNENCFDELNG</sequence>
<dbReference type="EMBL" id="JAIQUM010000097">
    <property type="protein sequence ID" value="MBZ5753267.1"/>
    <property type="molecule type" value="Genomic_DNA"/>
</dbReference>
<keyword evidence="3" id="KW-1185">Reference proteome</keyword>
<dbReference type="Pfam" id="PF03437">
    <property type="entry name" value="BtpA"/>
    <property type="match status" value="1"/>
</dbReference>
<name>A0ABS7UZ01_9BACI</name>
<dbReference type="InterPro" id="IPR005137">
    <property type="entry name" value="BtpA"/>
</dbReference>
<reference evidence="2" key="1">
    <citation type="submission" date="2024-05" db="EMBL/GenBank/DDBJ databases">
        <title>Metabacillus sp. nov., isolated from the rhizosphere soil of tomato plants.</title>
        <authorList>
            <person name="Ma R."/>
        </authorList>
    </citation>
    <scope>NUCLEOTIDE SEQUENCE</scope>
    <source>
        <strain evidence="2">DBTR6</strain>
    </source>
</reference>
<evidence type="ECO:0000313" key="3">
    <source>
        <dbReference type="Proteomes" id="UP001165287"/>
    </source>
</evidence>
<organism evidence="2 3">
    <name type="scientific">Metabacillus rhizolycopersici</name>
    <dbReference type="NCBI Taxonomy" id="2875709"/>
    <lineage>
        <taxon>Bacteria</taxon>
        <taxon>Bacillati</taxon>
        <taxon>Bacillota</taxon>
        <taxon>Bacilli</taxon>
        <taxon>Bacillales</taxon>
        <taxon>Bacillaceae</taxon>
        <taxon>Metabacillus</taxon>
    </lineage>
</organism>
<accession>A0ABS7UZ01</accession>
<dbReference type="PANTHER" id="PTHR21381:SF3">
    <property type="entry name" value="SGC REGION PROTEIN SGCQ-RELATED"/>
    <property type="match status" value="1"/>
</dbReference>
<dbReference type="NCBIfam" id="TIGR00259">
    <property type="entry name" value="thylakoid_BtpA"/>
    <property type="match status" value="1"/>
</dbReference>
<proteinExistence type="inferred from homology"/>
<dbReference type="Proteomes" id="UP001165287">
    <property type="component" value="Unassembled WGS sequence"/>
</dbReference>
<comment type="caution">
    <text evidence="2">The sequence shown here is derived from an EMBL/GenBank/DDBJ whole genome shotgun (WGS) entry which is preliminary data.</text>
</comment>
<dbReference type="PANTHER" id="PTHR21381">
    <property type="entry name" value="ZGC:162297"/>
    <property type="match status" value="1"/>
</dbReference>
<gene>
    <name evidence="2" type="ORF">K9V48_24340</name>
</gene>